<evidence type="ECO:0000313" key="1">
    <source>
        <dbReference type="EMBL" id="SDD54983.1"/>
    </source>
</evidence>
<sequence length="705" mass="82478">MGANSEREVDFSPDLPDEYQRRFDALTDELIEFQESLDREVAIRDEIRSIENEMEDEVTDGQIRYLAALEVLLDLIEINYDIRKNSELHVVRPDPDRYKDDPEKFKEQERTILQKERRAQFKEESVRKFVRRMERDTRRNTNGGRSVLELITDGEQLYQDLAPLQDQSQEEVAKDLEDIVQPYIQKVEKGKKCQHSELDLMDIWRYFRYTWLTPYNTVPGRNINFLIRNAAKPNDPVMGIATLASPMMNLSVRDNYIGWTIDAVENKLQRKKRVHEYEEQLPEEKRTPDKKTRTVTNTEWLETEEEYEERVSEFCSDIREALESSIKDAISNIRYDDFAVEHPELSEESFVNPDEQVIEILEEIEEEAEQTIDEGEDENPEKIESWEKRSETALFRKKRARALQKLLRDRKYFQEHSDEDDVEFVRTGLNTDSGRRAIKTALKEVKKERVGASMMNIMVCGAIPPYNRILGGKLVAMALTGPKVINIYQDKYGDYQSEIASSMKGEAVSKPNELVFLDTTGLFEIGSAQYDRIRIPTENGQIEYDQIGYTEGYGSIQFGPETRKRLSQVTQLEEGRKVVRGRFGEGVSPRIRKIRRGLKNCGLETDLLKHESRRIVYGIDIAKNSQNYLLGIDDDPEYYWGLEDPEEDQESIYQHWIDRWASMRTQKQEVLENIRGFDKQEFKLSSEIDFDKRQASLSEFIISNS</sequence>
<dbReference type="AlphaFoldDB" id="A0A1G6VNJ4"/>
<proteinExistence type="predicted"/>
<dbReference type="Proteomes" id="UP000324021">
    <property type="component" value="Unassembled WGS sequence"/>
</dbReference>
<evidence type="ECO:0008006" key="3">
    <source>
        <dbReference type="Google" id="ProtNLM"/>
    </source>
</evidence>
<reference evidence="1 2" key="1">
    <citation type="submission" date="2016-10" db="EMBL/GenBank/DDBJ databases">
        <authorList>
            <person name="Varghese N."/>
            <person name="Submissions S."/>
        </authorList>
    </citation>
    <scope>NUCLEOTIDE SEQUENCE [LARGE SCALE GENOMIC DNA]</scope>
    <source>
        <strain evidence="1 2">CDM_1</strain>
    </source>
</reference>
<protein>
    <recommendedName>
        <fullName evidence="3">DUF4338 domain-containing protein</fullName>
    </recommendedName>
</protein>
<gene>
    <name evidence="1" type="ORF">SAMN05192552_10307</name>
</gene>
<organism evidence="1 2">
    <name type="scientific">Natrinema hispanicum</name>
    <dbReference type="NCBI Taxonomy" id="392421"/>
    <lineage>
        <taxon>Archaea</taxon>
        <taxon>Methanobacteriati</taxon>
        <taxon>Methanobacteriota</taxon>
        <taxon>Stenosarchaea group</taxon>
        <taxon>Halobacteria</taxon>
        <taxon>Halobacteriales</taxon>
        <taxon>Natrialbaceae</taxon>
        <taxon>Natrinema</taxon>
    </lineage>
</organism>
<dbReference type="EMBL" id="FMZP01000030">
    <property type="protein sequence ID" value="SDD54983.1"/>
    <property type="molecule type" value="Genomic_DNA"/>
</dbReference>
<dbReference type="InterPro" id="IPR025639">
    <property type="entry name" value="DruA"/>
</dbReference>
<accession>A0A1G6VNJ4</accession>
<name>A0A1G6VNJ4_9EURY</name>
<evidence type="ECO:0000313" key="2">
    <source>
        <dbReference type="Proteomes" id="UP000324021"/>
    </source>
</evidence>
<dbReference type="RefSeq" id="WP_149782490.1">
    <property type="nucleotide sequence ID" value="NZ_FMZP01000030.1"/>
</dbReference>
<dbReference type="Pfam" id="PF14236">
    <property type="entry name" value="DruA"/>
    <property type="match status" value="2"/>
</dbReference>